<comment type="subcellular location">
    <subcellularLocation>
        <location evidence="1">Membrane</location>
        <topology evidence="1">Multi-pass membrane protein</topology>
    </subcellularLocation>
</comment>
<reference evidence="13 14" key="1">
    <citation type="journal article" date="2018" name="Environ. Microbiol.">
        <title>Isolation and genomic characterization of Novimethylophilus kurashikiensis gen. nov. sp. nov., a new lanthanide-dependent methylotrophic species of Methylophilaceae.</title>
        <authorList>
            <person name="Lv H."/>
            <person name="Sahin N."/>
            <person name="Tani A."/>
        </authorList>
    </citation>
    <scope>NUCLEOTIDE SEQUENCE [LARGE SCALE GENOMIC DNA]</scope>
    <source>
        <strain evidence="13 14">La2-4</strain>
    </source>
</reference>
<dbReference type="Pfam" id="PF02628">
    <property type="entry name" value="COX15-CtaA"/>
    <property type="match status" value="1"/>
</dbReference>
<keyword evidence="9 12" id="KW-0472">Membrane</keyword>
<evidence type="ECO:0000256" key="8">
    <source>
        <dbReference type="ARBA" id="ARBA00023133"/>
    </source>
</evidence>
<proteinExistence type="predicted"/>
<dbReference type="GO" id="GO:0016020">
    <property type="term" value="C:membrane"/>
    <property type="evidence" value="ECO:0007669"/>
    <property type="project" value="UniProtKB-SubCell"/>
</dbReference>
<keyword evidence="14" id="KW-1185">Reference proteome</keyword>
<dbReference type="EMBL" id="BDOQ01000019">
    <property type="protein sequence ID" value="GBG15531.1"/>
    <property type="molecule type" value="Genomic_DNA"/>
</dbReference>
<evidence type="ECO:0000256" key="3">
    <source>
        <dbReference type="ARBA" id="ARBA00022692"/>
    </source>
</evidence>
<evidence type="ECO:0000256" key="9">
    <source>
        <dbReference type="ARBA" id="ARBA00023136"/>
    </source>
</evidence>
<evidence type="ECO:0000256" key="2">
    <source>
        <dbReference type="ARBA" id="ARBA00022475"/>
    </source>
</evidence>
<evidence type="ECO:0000313" key="13">
    <source>
        <dbReference type="EMBL" id="GBG15531.1"/>
    </source>
</evidence>
<name>A0A2R5FHD4_9PROT</name>
<feature type="transmembrane region" description="Helical" evidence="12">
    <location>
        <begin position="75"/>
        <end position="92"/>
    </location>
</feature>
<dbReference type="InterPro" id="IPR003780">
    <property type="entry name" value="COX15/CtaA_fam"/>
</dbReference>
<dbReference type="RefSeq" id="WP_109016874.1">
    <property type="nucleotide sequence ID" value="NZ_BDOQ01000019.1"/>
</dbReference>
<sequence length="323" mass="34427">MQAKFRWLVLGTAALALCVVVLGAFVRLSDAGLGCPDWPGCYGHMAVPQADAALQAFPQKPLEAHKAWKEMVHRYFAGTLGLLIGGIAIASWRGKGRLPVTPVIPTVLVGLVLFQAALGMWTVTLLLKPVIVSLHLLGGMTTMALLMLLASLLESQPVRVPEGVKRLGILALLLLVGQIVLGGWTSSNYAALACTEFPECHGSFWPAMDFGRAFHLIRELGLNADGTQLSSEALTAIHMTHRVGALVVFLALGWFGSRLLVLEQMRSWGRLLLGLLTIQVALGISNVLLSLQLPIAVAHNAGAALLLATMVVINSKTIRGDAS</sequence>
<feature type="transmembrane region" description="Helical" evidence="12">
    <location>
        <begin position="104"/>
        <end position="124"/>
    </location>
</feature>
<feature type="transmembrane region" description="Helical" evidence="12">
    <location>
        <begin position="130"/>
        <end position="152"/>
    </location>
</feature>
<accession>A0A2R5FHD4</accession>
<feature type="transmembrane region" description="Helical" evidence="12">
    <location>
        <begin position="164"/>
        <end position="184"/>
    </location>
</feature>
<evidence type="ECO:0000256" key="10">
    <source>
        <dbReference type="ARBA" id="ARBA00023157"/>
    </source>
</evidence>
<dbReference type="AlphaFoldDB" id="A0A2R5FHD4"/>
<evidence type="ECO:0000256" key="1">
    <source>
        <dbReference type="ARBA" id="ARBA00004141"/>
    </source>
</evidence>
<keyword evidence="2" id="KW-1003">Cell membrane</keyword>
<keyword evidence="10" id="KW-1015">Disulfide bond</keyword>
<evidence type="ECO:0000313" key="14">
    <source>
        <dbReference type="Proteomes" id="UP000245081"/>
    </source>
</evidence>
<dbReference type="PANTHER" id="PTHR35457">
    <property type="entry name" value="HEME A SYNTHASE"/>
    <property type="match status" value="1"/>
</dbReference>
<keyword evidence="6" id="KW-0560">Oxidoreductase</keyword>
<evidence type="ECO:0000256" key="12">
    <source>
        <dbReference type="SAM" id="Phobius"/>
    </source>
</evidence>
<feature type="transmembrane region" description="Helical" evidence="12">
    <location>
        <begin position="243"/>
        <end position="261"/>
    </location>
</feature>
<evidence type="ECO:0000256" key="6">
    <source>
        <dbReference type="ARBA" id="ARBA00023002"/>
    </source>
</evidence>
<protein>
    <submittedName>
        <fullName evidence="13">Cytochrome c oxidase assembly protein subunit 15</fullName>
    </submittedName>
</protein>
<organism evidence="13 14">
    <name type="scientific">Novimethylophilus kurashikiensis</name>
    <dbReference type="NCBI Taxonomy" id="1825523"/>
    <lineage>
        <taxon>Bacteria</taxon>
        <taxon>Pseudomonadati</taxon>
        <taxon>Pseudomonadota</taxon>
        <taxon>Betaproteobacteria</taxon>
        <taxon>Nitrosomonadales</taxon>
        <taxon>Methylophilaceae</taxon>
        <taxon>Novimethylophilus</taxon>
    </lineage>
</organism>
<keyword evidence="7" id="KW-0408">Iron</keyword>
<gene>
    <name evidence="13" type="primary">cox15</name>
    <name evidence="13" type="ORF">NMK_3140</name>
</gene>
<dbReference type="GO" id="GO:0046872">
    <property type="term" value="F:metal ion binding"/>
    <property type="evidence" value="ECO:0007669"/>
    <property type="project" value="UniProtKB-KW"/>
</dbReference>
<keyword evidence="5 12" id="KW-1133">Transmembrane helix</keyword>
<dbReference type="PANTHER" id="PTHR35457:SF1">
    <property type="entry name" value="HEME A SYNTHASE"/>
    <property type="match status" value="1"/>
</dbReference>
<evidence type="ECO:0000256" key="4">
    <source>
        <dbReference type="ARBA" id="ARBA00022723"/>
    </source>
</evidence>
<keyword evidence="3 12" id="KW-0812">Transmembrane</keyword>
<evidence type="ECO:0000256" key="7">
    <source>
        <dbReference type="ARBA" id="ARBA00023004"/>
    </source>
</evidence>
<dbReference type="GO" id="GO:0006784">
    <property type="term" value="P:heme A biosynthetic process"/>
    <property type="evidence" value="ECO:0007669"/>
    <property type="project" value="InterPro"/>
</dbReference>
<comment type="caution">
    <text evidence="13">The sequence shown here is derived from an EMBL/GenBank/DDBJ whole genome shotgun (WGS) entry which is preliminary data.</text>
</comment>
<dbReference type="Proteomes" id="UP000245081">
    <property type="component" value="Unassembled WGS sequence"/>
</dbReference>
<dbReference type="GO" id="GO:0016491">
    <property type="term" value="F:oxidoreductase activity"/>
    <property type="evidence" value="ECO:0007669"/>
    <property type="project" value="UniProtKB-KW"/>
</dbReference>
<keyword evidence="8" id="KW-0350">Heme biosynthesis</keyword>
<evidence type="ECO:0000256" key="11">
    <source>
        <dbReference type="ARBA" id="ARBA00023444"/>
    </source>
</evidence>
<comment type="pathway">
    <text evidence="11">Porphyrin-containing compound metabolism.</text>
</comment>
<keyword evidence="4" id="KW-0479">Metal-binding</keyword>
<dbReference type="InterPro" id="IPR050450">
    <property type="entry name" value="COX15/CtaA_HemeA_synthase"/>
</dbReference>
<feature type="transmembrane region" description="Helical" evidence="12">
    <location>
        <begin position="268"/>
        <end position="289"/>
    </location>
</feature>
<feature type="transmembrane region" description="Helical" evidence="12">
    <location>
        <begin position="295"/>
        <end position="313"/>
    </location>
</feature>
<dbReference type="OrthoDB" id="1447144at2"/>
<evidence type="ECO:0000256" key="5">
    <source>
        <dbReference type="ARBA" id="ARBA00022989"/>
    </source>
</evidence>